<dbReference type="AlphaFoldDB" id="A0A2N5U5Z4"/>
<protein>
    <submittedName>
        <fullName evidence="1">Uncharacterized protein</fullName>
    </submittedName>
</protein>
<sequence>MLLATVLFSLISQPEITFGGIAQTGSLEFIPLSSSVPSSHAKKPLVTQDFLGPPERRNNGFYPPSNQQASPFTIERNQYKHVKQSYIQAHPKVLLAVLISVFNY</sequence>
<dbReference type="Proteomes" id="UP000235392">
    <property type="component" value="Unassembled WGS sequence"/>
</dbReference>
<dbReference type="EMBL" id="PGCI01000226">
    <property type="protein sequence ID" value="PLW33155.1"/>
    <property type="molecule type" value="Genomic_DNA"/>
</dbReference>
<gene>
    <name evidence="1" type="ORF">PCASD_13160</name>
</gene>
<evidence type="ECO:0000313" key="1">
    <source>
        <dbReference type="EMBL" id="PLW33155.1"/>
    </source>
</evidence>
<reference evidence="1 2" key="1">
    <citation type="submission" date="2017-11" db="EMBL/GenBank/DDBJ databases">
        <title>De novo assembly and phasing of dikaryotic genomes from two isolates of Puccinia coronata f. sp. avenae, the causal agent of oat crown rust.</title>
        <authorList>
            <person name="Miller M.E."/>
            <person name="Zhang Y."/>
            <person name="Omidvar V."/>
            <person name="Sperschneider J."/>
            <person name="Schwessinger B."/>
            <person name="Raley C."/>
            <person name="Palmer J.M."/>
            <person name="Garnica D."/>
            <person name="Upadhyaya N."/>
            <person name="Rathjen J."/>
            <person name="Taylor J.M."/>
            <person name="Park R.F."/>
            <person name="Dodds P.N."/>
            <person name="Hirsch C.D."/>
            <person name="Kianian S.F."/>
            <person name="Figueroa M."/>
        </authorList>
    </citation>
    <scope>NUCLEOTIDE SEQUENCE [LARGE SCALE GENOMIC DNA]</scope>
    <source>
        <strain evidence="1">12SD80</strain>
    </source>
</reference>
<name>A0A2N5U5Z4_9BASI</name>
<proteinExistence type="predicted"/>
<organism evidence="1 2">
    <name type="scientific">Puccinia coronata f. sp. avenae</name>
    <dbReference type="NCBI Taxonomy" id="200324"/>
    <lineage>
        <taxon>Eukaryota</taxon>
        <taxon>Fungi</taxon>
        <taxon>Dikarya</taxon>
        <taxon>Basidiomycota</taxon>
        <taxon>Pucciniomycotina</taxon>
        <taxon>Pucciniomycetes</taxon>
        <taxon>Pucciniales</taxon>
        <taxon>Pucciniaceae</taxon>
        <taxon>Puccinia</taxon>
    </lineage>
</organism>
<comment type="caution">
    <text evidence="1">The sequence shown here is derived from an EMBL/GenBank/DDBJ whole genome shotgun (WGS) entry which is preliminary data.</text>
</comment>
<evidence type="ECO:0000313" key="2">
    <source>
        <dbReference type="Proteomes" id="UP000235392"/>
    </source>
</evidence>
<accession>A0A2N5U5Z4</accession>